<dbReference type="Pfam" id="PF13460">
    <property type="entry name" value="NAD_binding_10"/>
    <property type="match status" value="1"/>
</dbReference>
<gene>
    <name evidence="2" type="ORF">BUZ01_07860</name>
</gene>
<dbReference type="RefSeq" id="WP_107589945.1">
    <property type="nucleotide sequence ID" value="NZ_JAIEXT010000005.1"/>
</dbReference>
<comment type="caution">
    <text evidence="2">The sequence shown here is derived from an EMBL/GenBank/DDBJ whole genome shotgun (WGS) entry which is preliminary data.</text>
</comment>
<dbReference type="Gene3D" id="3.40.50.720">
    <property type="entry name" value="NAD(P)-binding Rossmann-like Domain"/>
    <property type="match status" value="1"/>
</dbReference>
<dbReference type="InterPro" id="IPR036291">
    <property type="entry name" value="NAD(P)-bd_dom_sf"/>
</dbReference>
<organism evidence="2 3">
    <name type="scientific">Staphylococcus gallinarum</name>
    <dbReference type="NCBI Taxonomy" id="1293"/>
    <lineage>
        <taxon>Bacteria</taxon>
        <taxon>Bacillati</taxon>
        <taxon>Bacillota</taxon>
        <taxon>Bacilli</taxon>
        <taxon>Bacillales</taxon>
        <taxon>Staphylococcaceae</taxon>
        <taxon>Staphylococcus</taxon>
    </lineage>
</organism>
<evidence type="ECO:0000259" key="1">
    <source>
        <dbReference type="Pfam" id="PF13460"/>
    </source>
</evidence>
<reference evidence="2 3" key="1">
    <citation type="journal article" date="2016" name="Front. Microbiol.">
        <title>Comprehensive Phylogenetic Analysis of Bovine Non-aureus Staphylococci Species Based on Whole-Genome Sequencing.</title>
        <authorList>
            <person name="Naushad S."/>
            <person name="Barkema H.W."/>
            <person name="Luby C."/>
            <person name="Condas L.A."/>
            <person name="Nobrega D.B."/>
            <person name="Carson D.A."/>
            <person name="De Buck J."/>
        </authorList>
    </citation>
    <scope>NUCLEOTIDE SEQUENCE [LARGE SCALE GENOMIC DNA]</scope>
    <source>
        <strain evidence="2 3">SNUC 1388</strain>
    </source>
</reference>
<name>A0A2T4SWA7_STAGA</name>
<dbReference type="AlphaFoldDB" id="A0A2T4SWA7"/>
<dbReference type="EMBL" id="QXRZ01000004">
    <property type="protein sequence ID" value="RIL42768.1"/>
    <property type="molecule type" value="Genomic_DNA"/>
</dbReference>
<sequence>MKPNILLAGATGYIGKNLVPQIKNVAHLYTLSKYPKEQDLRDVQWLKKDIFNYRDVVDAMEGMDIAIFYLDPTKHSAKLTKASARDMNLLAADNFGRAAAKQNISKIIYISGGRFDNESIARLKAYGTPVEQTDNIVPRPHVAVELQVSKYDDVRSALSMQQPLKLTLEQLVNYYFNWLNETNGTLLHTKMDEDYYIIYIKDANKPLLVLKKELTDDDLITLFIVGGRLMNKKVQKQGKLEFRKLAGTQTVMVHLYDYIPKLVWPIYYMVQSPFQSLMMRGFEIECRIRHFNRRIQSGEDIKYTK</sequence>
<accession>A0A2T4SWA7</accession>
<dbReference type="InterPro" id="IPR016040">
    <property type="entry name" value="NAD(P)-bd_dom"/>
</dbReference>
<protein>
    <submittedName>
        <fullName evidence="2">3-beta hydroxysteroid dehydrogenase</fullName>
    </submittedName>
</protein>
<feature type="domain" description="NAD(P)-binding" evidence="1">
    <location>
        <begin position="9"/>
        <end position="120"/>
    </location>
</feature>
<evidence type="ECO:0000313" key="3">
    <source>
        <dbReference type="Proteomes" id="UP000283576"/>
    </source>
</evidence>
<dbReference type="SUPFAM" id="SSF51735">
    <property type="entry name" value="NAD(P)-binding Rossmann-fold domains"/>
    <property type="match status" value="1"/>
</dbReference>
<proteinExistence type="predicted"/>
<dbReference type="Proteomes" id="UP000283576">
    <property type="component" value="Unassembled WGS sequence"/>
</dbReference>
<evidence type="ECO:0000313" key="2">
    <source>
        <dbReference type="EMBL" id="RIL42768.1"/>
    </source>
</evidence>